<gene>
    <name evidence="4" type="ORF">EUA94_01525</name>
</gene>
<feature type="signal peptide" evidence="3">
    <location>
        <begin position="1"/>
        <end position="27"/>
    </location>
</feature>
<dbReference type="PANTHER" id="PTHR36842">
    <property type="entry name" value="PROTEIN TOLB HOMOLOG"/>
    <property type="match status" value="1"/>
</dbReference>
<name>A0A4Q2TD08_9ACTN</name>
<dbReference type="InterPro" id="IPR011042">
    <property type="entry name" value="6-blade_b-propeller_TolB-like"/>
</dbReference>
<sequence length="361" mass="37720">MTVHASCVRRAVIGTIAALGLSAPVAGCSETPSPTAEPTTATSTPTNPSSTPGATATAPTIPTSAVRPAGLIVFTKAGGAFSDDTPFVSRLDGSHEVELAASGVTCCIRLSPDHRSILGASVTKDDRITVGIFPLSGGRPRALPLPPGTLNLGPGAWTPDGQRVVVQGWDDSTESVSGMYLVDSVDGGHRVRLTRELRRTNDIPGDVSPDGTSLVFLREEAGATGNTSQGTLMIMRLDGAGGARPLVPASVVVGLGSVRFSPDGRLVLFQDGRTSQRGALWTVHPDGSHLVKVFDHPELFASHPTWSPDGTRILFALNPVADFYTHPANAFYVMDADGSRVRQVGPSGPFKREAEWFIPGA</sequence>
<keyword evidence="3" id="KW-0732">Signal</keyword>
<dbReference type="RefSeq" id="WP_129423994.1">
    <property type="nucleotide sequence ID" value="NZ_SDWV01000001.1"/>
</dbReference>
<comment type="caution">
    <text evidence="4">The sequence shown here is derived from an EMBL/GenBank/DDBJ whole genome shotgun (WGS) entry which is preliminary data.</text>
</comment>
<dbReference type="Gene3D" id="2.120.10.30">
    <property type="entry name" value="TolB, C-terminal domain"/>
    <property type="match status" value="2"/>
</dbReference>
<feature type="region of interest" description="Disordered" evidence="2">
    <location>
        <begin position="28"/>
        <end position="62"/>
    </location>
</feature>
<evidence type="ECO:0000256" key="1">
    <source>
        <dbReference type="ARBA" id="ARBA00009820"/>
    </source>
</evidence>
<evidence type="ECO:0000256" key="3">
    <source>
        <dbReference type="SAM" id="SignalP"/>
    </source>
</evidence>
<protein>
    <submittedName>
        <fullName evidence="4">Uncharacterized protein</fullName>
    </submittedName>
</protein>
<dbReference type="Proteomes" id="UP000291101">
    <property type="component" value="Unassembled WGS sequence"/>
</dbReference>
<proteinExistence type="inferred from homology"/>
<dbReference type="PANTHER" id="PTHR36842:SF1">
    <property type="entry name" value="PROTEIN TOLB"/>
    <property type="match status" value="1"/>
</dbReference>
<dbReference type="Pfam" id="PF07676">
    <property type="entry name" value="PD40"/>
    <property type="match status" value="1"/>
</dbReference>
<dbReference type="OrthoDB" id="9758793at2"/>
<comment type="similarity">
    <text evidence="1">Belongs to the TolB family.</text>
</comment>
<dbReference type="EMBL" id="SDWV01000001">
    <property type="protein sequence ID" value="RYC14829.1"/>
    <property type="molecule type" value="Genomic_DNA"/>
</dbReference>
<dbReference type="InterPro" id="IPR011659">
    <property type="entry name" value="WD40"/>
</dbReference>
<reference evidence="4 5" key="1">
    <citation type="submission" date="2019-01" db="EMBL/GenBank/DDBJ databases">
        <title>Novel species of Nocardioides.</title>
        <authorList>
            <person name="Liu Q."/>
            <person name="X Y.-H."/>
        </authorList>
    </citation>
    <scope>NUCLEOTIDE SEQUENCE [LARGE SCALE GENOMIC DNA]</scope>
    <source>
        <strain evidence="4 5">HLT2-9</strain>
    </source>
</reference>
<feature type="chain" id="PRO_5039346844" evidence="3">
    <location>
        <begin position="28"/>
        <end position="361"/>
    </location>
</feature>
<evidence type="ECO:0000256" key="2">
    <source>
        <dbReference type="SAM" id="MobiDB-lite"/>
    </source>
</evidence>
<evidence type="ECO:0000313" key="5">
    <source>
        <dbReference type="Proteomes" id="UP000291101"/>
    </source>
</evidence>
<dbReference type="AlphaFoldDB" id="A0A4Q2TD08"/>
<evidence type="ECO:0000313" key="4">
    <source>
        <dbReference type="EMBL" id="RYC14829.1"/>
    </source>
</evidence>
<accession>A0A4Q2TD08</accession>
<keyword evidence="5" id="KW-1185">Reference proteome</keyword>
<feature type="compositionally biased region" description="Low complexity" evidence="2">
    <location>
        <begin position="29"/>
        <end position="62"/>
    </location>
</feature>
<dbReference type="SUPFAM" id="SSF69304">
    <property type="entry name" value="Tricorn protease N-terminal domain"/>
    <property type="match status" value="1"/>
</dbReference>
<organism evidence="4 5">
    <name type="scientific">Nocardioides zhouii</name>
    <dbReference type="NCBI Taxonomy" id="1168729"/>
    <lineage>
        <taxon>Bacteria</taxon>
        <taxon>Bacillati</taxon>
        <taxon>Actinomycetota</taxon>
        <taxon>Actinomycetes</taxon>
        <taxon>Propionibacteriales</taxon>
        <taxon>Nocardioidaceae</taxon>
        <taxon>Nocardioides</taxon>
    </lineage>
</organism>